<keyword evidence="2" id="KW-1185">Reference proteome</keyword>
<feature type="non-terminal residue" evidence="1">
    <location>
        <position position="70"/>
    </location>
</feature>
<organism evidence="1 2">
    <name type="scientific">Pleurodeles waltl</name>
    <name type="common">Iberian ribbed newt</name>
    <dbReference type="NCBI Taxonomy" id="8319"/>
    <lineage>
        <taxon>Eukaryota</taxon>
        <taxon>Metazoa</taxon>
        <taxon>Chordata</taxon>
        <taxon>Craniata</taxon>
        <taxon>Vertebrata</taxon>
        <taxon>Euteleostomi</taxon>
        <taxon>Amphibia</taxon>
        <taxon>Batrachia</taxon>
        <taxon>Caudata</taxon>
        <taxon>Salamandroidea</taxon>
        <taxon>Salamandridae</taxon>
        <taxon>Pleurodelinae</taxon>
        <taxon>Pleurodeles</taxon>
    </lineage>
</organism>
<proteinExistence type="predicted"/>
<feature type="non-terminal residue" evidence="1">
    <location>
        <position position="1"/>
    </location>
</feature>
<dbReference type="EMBL" id="JANPWB010000011">
    <property type="protein sequence ID" value="KAJ1125583.1"/>
    <property type="molecule type" value="Genomic_DNA"/>
</dbReference>
<accession>A0AAV7PG87</accession>
<comment type="caution">
    <text evidence="1">The sequence shown here is derived from an EMBL/GenBank/DDBJ whole genome shotgun (WGS) entry which is preliminary data.</text>
</comment>
<protein>
    <submittedName>
        <fullName evidence="1">Uncharacterized protein</fullName>
    </submittedName>
</protein>
<sequence length="70" mass="8069">VFRKFLPIGHQSGVYIRGLGDLGRKSRSGAFRSQPGLNIFVKTITNVSLYMFHHFRRRSPGGQPRMYNIF</sequence>
<dbReference type="AlphaFoldDB" id="A0AAV7PG87"/>
<evidence type="ECO:0000313" key="1">
    <source>
        <dbReference type="EMBL" id="KAJ1125583.1"/>
    </source>
</evidence>
<reference evidence="1" key="1">
    <citation type="journal article" date="2022" name="bioRxiv">
        <title>Sequencing and chromosome-scale assembly of the giantPleurodeles waltlgenome.</title>
        <authorList>
            <person name="Brown T."/>
            <person name="Elewa A."/>
            <person name="Iarovenko S."/>
            <person name="Subramanian E."/>
            <person name="Araus A.J."/>
            <person name="Petzold A."/>
            <person name="Susuki M."/>
            <person name="Suzuki K.-i.T."/>
            <person name="Hayashi T."/>
            <person name="Toyoda A."/>
            <person name="Oliveira C."/>
            <person name="Osipova E."/>
            <person name="Leigh N.D."/>
            <person name="Simon A."/>
            <person name="Yun M.H."/>
        </authorList>
    </citation>
    <scope>NUCLEOTIDE SEQUENCE</scope>
    <source>
        <strain evidence="1">20211129_DDA</strain>
        <tissue evidence="1">Liver</tissue>
    </source>
</reference>
<name>A0AAV7PG87_PLEWA</name>
<gene>
    <name evidence="1" type="ORF">NDU88_004009</name>
</gene>
<evidence type="ECO:0000313" key="2">
    <source>
        <dbReference type="Proteomes" id="UP001066276"/>
    </source>
</evidence>
<dbReference type="Proteomes" id="UP001066276">
    <property type="component" value="Chromosome 7"/>
</dbReference>